<dbReference type="InterPro" id="IPR052345">
    <property type="entry name" value="Rad_response_metalloprotease"/>
</dbReference>
<evidence type="ECO:0000259" key="1">
    <source>
        <dbReference type="Pfam" id="PF06114"/>
    </source>
</evidence>
<sequence>MRDCTQGAVAYALREHARTGHLTDPERLAHALGVRVVPGARNAASHGPPSVITLRRDQYAPRQRFTMHHELAHILIQRAGLQDGIRSEVDDDEAAAHLEAVTNHIASLLVMPDPMIRVALDTFGLTPETVLLVRDAGRVSLAAAMRRVIHAQEQSATAWVSAGPYVLDVTSSDPYNRLTRYQRLPDARAALPDAALLALPGEARLLGVVGW</sequence>
<accession>A0ABV7ZCI0</accession>
<feature type="domain" description="IrrE N-terminal-like" evidence="1">
    <location>
        <begin position="49"/>
        <end position="127"/>
    </location>
</feature>
<evidence type="ECO:0000313" key="3">
    <source>
        <dbReference type="Proteomes" id="UP001595803"/>
    </source>
</evidence>
<dbReference type="Pfam" id="PF06114">
    <property type="entry name" value="Peptidase_M78"/>
    <property type="match status" value="1"/>
</dbReference>
<protein>
    <submittedName>
        <fullName evidence="2">ImmA/IrrE family metallo-endopeptidase</fullName>
    </submittedName>
</protein>
<gene>
    <name evidence="2" type="ORF">ACFOSB_18000</name>
</gene>
<evidence type="ECO:0000313" key="2">
    <source>
        <dbReference type="EMBL" id="MFC3834754.1"/>
    </source>
</evidence>
<keyword evidence="3" id="KW-1185">Reference proteome</keyword>
<comment type="caution">
    <text evidence="2">The sequence shown here is derived from an EMBL/GenBank/DDBJ whole genome shotgun (WGS) entry which is preliminary data.</text>
</comment>
<proteinExistence type="predicted"/>
<dbReference type="InterPro" id="IPR010359">
    <property type="entry name" value="IrrE_HExxH"/>
</dbReference>
<dbReference type="RefSeq" id="WP_322472256.1">
    <property type="nucleotide sequence ID" value="NZ_JBHRZG010000024.1"/>
</dbReference>
<reference evidence="3" key="1">
    <citation type="journal article" date="2019" name="Int. J. Syst. Evol. Microbiol.">
        <title>The Global Catalogue of Microorganisms (GCM) 10K type strain sequencing project: providing services to taxonomists for standard genome sequencing and annotation.</title>
        <authorList>
            <consortium name="The Broad Institute Genomics Platform"/>
            <consortium name="The Broad Institute Genome Sequencing Center for Infectious Disease"/>
            <person name="Wu L."/>
            <person name="Ma J."/>
        </authorList>
    </citation>
    <scope>NUCLEOTIDE SEQUENCE [LARGE SCALE GENOMIC DNA]</scope>
    <source>
        <strain evidence="3">CCTCC AB 2017081</strain>
    </source>
</reference>
<name>A0ABV7ZCI0_9DEIO</name>
<dbReference type="Proteomes" id="UP001595803">
    <property type="component" value="Unassembled WGS sequence"/>
</dbReference>
<dbReference type="PANTHER" id="PTHR43236">
    <property type="entry name" value="ANTITOXIN HIGA1"/>
    <property type="match status" value="1"/>
</dbReference>
<dbReference type="Gene3D" id="1.10.10.2910">
    <property type="match status" value="1"/>
</dbReference>
<dbReference type="PANTHER" id="PTHR43236:SF1">
    <property type="entry name" value="BLL7220 PROTEIN"/>
    <property type="match status" value="1"/>
</dbReference>
<organism evidence="2 3">
    <name type="scientific">Deinococcus rufus</name>
    <dbReference type="NCBI Taxonomy" id="2136097"/>
    <lineage>
        <taxon>Bacteria</taxon>
        <taxon>Thermotogati</taxon>
        <taxon>Deinococcota</taxon>
        <taxon>Deinococci</taxon>
        <taxon>Deinococcales</taxon>
        <taxon>Deinococcaceae</taxon>
        <taxon>Deinococcus</taxon>
    </lineage>
</organism>
<dbReference type="EMBL" id="JBHRZG010000024">
    <property type="protein sequence ID" value="MFC3834754.1"/>
    <property type="molecule type" value="Genomic_DNA"/>
</dbReference>